<name>A0ABR7CN66_9BACT</name>
<evidence type="ECO:0000256" key="4">
    <source>
        <dbReference type="SAM" id="MobiDB-lite"/>
    </source>
</evidence>
<dbReference type="InterPro" id="IPR018060">
    <property type="entry name" value="HTH_AraC"/>
</dbReference>
<sequence>MIVRYVQPNRSGIQANNYARHSIGYVVRGKKCIYYGDLCHEIPQGTLFYMGTGSHYTEDIPEAGKNFEQIVFYYTSAQLSKVLNNLSVVYQLHITNDHSCPDCEQQTHVSYPATGAIKNFFGTVSQYLKDDLFSQDTTAEMIKITELVYLILTQKECCLKSKILSNMDLMKESFEQTIQDYIFSDISVEELAEKCNRSLTSFKKEFRKHFYEPPHKWFIRQRLMHSRLLLISTNKSISEIGNECNFPNTSHFIKLFKKEYGFTPANYRHRHAQSDSGVASETKGFVPHGTPAVPQL</sequence>
<dbReference type="Gene3D" id="1.10.10.60">
    <property type="entry name" value="Homeodomain-like"/>
    <property type="match status" value="1"/>
</dbReference>
<dbReference type="PANTHER" id="PTHR43280:SF2">
    <property type="entry name" value="HTH-TYPE TRANSCRIPTIONAL REGULATOR EXSA"/>
    <property type="match status" value="1"/>
</dbReference>
<dbReference type="InterPro" id="IPR018062">
    <property type="entry name" value="HTH_AraC-typ_CS"/>
</dbReference>
<keyword evidence="3" id="KW-0804">Transcription</keyword>
<evidence type="ECO:0000256" key="2">
    <source>
        <dbReference type="ARBA" id="ARBA00023125"/>
    </source>
</evidence>
<evidence type="ECO:0000256" key="1">
    <source>
        <dbReference type="ARBA" id="ARBA00023015"/>
    </source>
</evidence>
<evidence type="ECO:0000256" key="3">
    <source>
        <dbReference type="ARBA" id="ARBA00023163"/>
    </source>
</evidence>
<proteinExistence type="predicted"/>
<dbReference type="InterPro" id="IPR054015">
    <property type="entry name" value="ExsA-like_N"/>
</dbReference>
<keyword evidence="7" id="KW-1185">Reference proteome</keyword>
<dbReference type="SUPFAM" id="SSF46689">
    <property type="entry name" value="Homeodomain-like"/>
    <property type="match status" value="1"/>
</dbReference>
<dbReference type="Proteomes" id="UP000636891">
    <property type="component" value="Unassembled WGS sequence"/>
</dbReference>
<organism evidence="6 7">
    <name type="scientific">Alistipes hominis</name>
    <dbReference type="NCBI Taxonomy" id="2763015"/>
    <lineage>
        <taxon>Bacteria</taxon>
        <taxon>Pseudomonadati</taxon>
        <taxon>Bacteroidota</taxon>
        <taxon>Bacteroidia</taxon>
        <taxon>Bacteroidales</taxon>
        <taxon>Rikenellaceae</taxon>
        <taxon>Alistipes</taxon>
    </lineage>
</organism>
<dbReference type="InterPro" id="IPR009057">
    <property type="entry name" value="Homeodomain-like_sf"/>
</dbReference>
<evidence type="ECO:0000313" key="6">
    <source>
        <dbReference type="EMBL" id="MBC5617108.1"/>
    </source>
</evidence>
<keyword evidence="1" id="KW-0805">Transcription regulation</keyword>
<dbReference type="EMBL" id="JACOOK010000004">
    <property type="protein sequence ID" value="MBC5617108.1"/>
    <property type="molecule type" value="Genomic_DNA"/>
</dbReference>
<evidence type="ECO:0000313" key="7">
    <source>
        <dbReference type="Proteomes" id="UP000636891"/>
    </source>
</evidence>
<comment type="caution">
    <text evidence="6">The sequence shown here is derived from an EMBL/GenBank/DDBJ whole genome shotgun (WGS) entry which is preliminary data.</text>
</comment>
<dbReference type="PRINTS" id="PR00032">
    <property type="entry name" value="HTHARAC"/>
</dbReference>
<keyword evidence="2" id="KW-0238">DNA-binding</keyword>
<reference evidence="6 7" key="1">
    <citation type="submission" date="2020-08" db="EMBL/GenBank/DDBJ databases">
        <title>Genome public.</title>
        <authorList>
            <person name="Liu C."/>
            <person name="Sun Q."/>
        </authorList>
    </citation>
    <scope>NUCLEOTIDE SEQUENCE [LARGE SCALE GENOMIC DNA]</scope>
    <source>
        <strain evidence="6 7">New-7</strain>
    </source>
</reference>
<accession>A0ABR7CN66</accession>
<gene>
    <name evidence="6" type="ORF">H8S08_08785</name>
</gene>
<dbReference type="Pfam" id="PF22200">
    <property type="entry name" value="ExsA_N"/>
    <property type="match status" value="1"/>
</dbReference>
<dbReference type="PANTHER" id="PTHR43280">
    <property type="entry name" value="ARAC-FAMILY TRANSCRIPTIONAL REGULATOR"/>
    <property type="match status" value="1"/>
</dbReference>
<protein>
    <submittedName>
        <fullName evidence="6">Helix-turn-helix transcriptional regulator</fullName>
    </submittedName>
</protein>
<dbReference type="PROSITE" id="PS01124">
    <property type="entry name" value="HTH_ARAC_FAMILY_2"/>
    <property type="match status" value="1"/>
</dbReference>
<dbReference type="Pfam" id="PF12833">
    <property type="entry name" value="HTH_18"/>
    <property type="match status" value="1"/>
</dbReference>
<dbReference type="InterPro" id="IPR020449">
    <property type="entry name" value="Tscrpt_reg_AraC-type_HTH"/>
</dbReference>
<feature type="region of interest" description="Disordered" evidence="4">
    <location>
        <begin position="273"/>
        <end position="296"/>
    </location>
</feature>
<feature type="domain" description="HTH araC/xylS-type" evidence="5">
    <location>
        <begin position="172"/>
        <end position="270"/>
    </location>
</feature>
<evidence type="ECO:0000259" key="5">
    <source>
        <dbReference type="PROSITE" id="PS01124"/>
    </source>
</evidence>
<dbReference type="SMART" id="SM00342">
    <property type="entry name" value="HTH_ARAC"/>
    <property type="match status" value="1"/>
</dbReference>
<dbReference type="PROSITE" id="PS00041">
    <property type="entry name" value="HTH_ARAC_FAMILY_1"/>
    <property type="match status" value="1"/>
</dbReference>